<dbReference type="VEuPathDB" id="VectorBase:AARA21_011631"/>
<dbReference type="EMBL" id="APCN01002431">
    <property type="status" value="NOT_ANNOTATED_CDS"/>
    <property type="molecule type" value="Genomic_DNA"/>
</dbReference>
<proteinExistence type="predicted"/>
<feature type="region of interest" description="Disordered" evidence="1">
    <location>
        <begin position="316"/>
        <end position="347"/>
    </location>
</feature>
<dbReference type="AlphaFoldDB" id="A0A1I8JTA0"/>
<protein>
    <submittedName>
        <fullName evidence="2">Uncharacterized protein</fullName>
    </submittedName>
</protein>
<reference evidence="2" key="1">
    <citation type="submission" date="2022-08" db="UniProtKB">
        <authorList>
            <consortium name="EnsemblMetazoa"/>
        </authorList>
    </citation>
    <scope>IDENTIFICATION</scope>
    <source>
        <strain evidence="2">Dongola</strain>
    </source>
</reference>
<sequence length="347" mass="39714">MNRSLLERLSNSKLFLSPTELTMDTFDELEVLRLLPMIISFMKANALSSLEQDAFEHIYGSIWELVVEESHRYRGQPRNAILTALLASPEIRQTSNPKTNDPQHNSIRAPATSASREAPSQRVLHMAATIVQKYYQRQTKHTSASKRKATQARRNQPRLRSADVRTKQLSSDSIRVTIELPRYKRAIAKPKQSPTKQKAKEEVHEEENEEEDPEMEAKILAAIQAQIGNPSLEEEDDEEDDDTAALGEDSSEYLDDEPDYMGVLGDDDDDDDDDDDTEEYEEDDDGHLVNGLLRTSMQDFENPSFNELLLLAARHRAAQQRRQKQQQHHLAHRMKPSATLHSSYEDY</sequence>
<name>A0A1I8JTA0_ANOAR</name>
<feature type="region of interest" description="Disordered" evidence="1">
    <location>
        <begin position="137"/>
        <end position="169"/>
    </location>
</feature>
<feature type="compositionally biased region" description="Polar residues" evidence="1">
    <location>
        <begin position="92"/>
        <end position="106"/>
    </location>
</feature>
<feature type="region of interest" description="Disordered" evidence="1">
    <location>
        <begin position="92"/>
        <end position="120"/>
    </location>
</feature>
<organism evidence="2 3">
    <name type="scientific">Anopheles arabiensis</name>
    <name type="common">Mosquito</name>
    <dbReference type="NCBI Taxonomy" id="7173"/>
    <lineage>
        <taxon>Eukaryota</taxon>
        <taxon>Metazoa</taxon>
        <taxon>Ecdysozoa</taxon>
        <taxon>Arthropoda</taxon>
        <taxon>Hexapoda</taxon>
        <taxon>Insecta</taxon>
        <taxon>Pterygota</taxon>
        <taxon>Neoptera</taxon>
        <taxon>Endopterygota</taxon>
        <taxon>Diptera</taxon>
        <taxon>Nematocera</taxon>
        <taxon>Culicoidea</taxon>
        <taxon>Culicidae</taxon>
        <taxon>Anophelinae</taxon>
        <taxon>Anopheles</taxon>
    </lineage>
</organism>
<accession>A0A1I8JTA0</accession>
<evidence type="ECO:0000313" key="3">
    <source>
        <dbReference type="Proteomes" id="UP000075840"/>
    </source>
</evidence>
<dbReference type="EnsemblMetazoa" id="AARA015972-RA">
    <property type="protein sequence ID" value="AARA015972-PA"/>
    <property type="gene ID" value="AARA015972"/>
</dbReference>
<dbReference type="VEuPathDB" id="VectorBase:AARA015972"/>
<feature type="compositionally biased region" description="Acidic residues" evidence="1">
    <location>
        <begin position="232"/>
        <end position="285"/>
    </location>
</feature>
<evidence type="ECO:0000313" key="2">
    <source>
        <dbReference type="EnsemblMetazoa" id="AARA015972-PA"/>
    </source>
</evidence>
<dbReference type="Proteomes" id="UP000075840">
    <property type="component" value="Unassembled WGS sequence"/>
</dbReference>
<evidence type="ECO:0000256" key="1">
    <source>
        <dbReference type="SAM" id="MobiDB-lite"/>
    </source>
</evidence>
<feature type="region of interest" description="Disordered" evidence="1">
    <location>
        <begin position="231"/>
        <end position="291"/>
    </location>
</feature>
<feature type="compositionally biased region" description="Basic residues" evidence="1">
    <location>
        <begin position="138"/>
        <end position="157"/>
    </location>
</feature>
<feature type="region of interest" description="Disordered" evidence="1">
    <location>
        <begin position="185"/>
        <end position="218"/>
    </location>
</feature>
<feature type="compositionally biased region" description="Basic residues" evidence="1">
    <location>
        <begin position="316"/>
        <end position="335"/>
    </location>
</feature>
<feature type="compositionally biased region" description="Acidic residues" evidence="1">
    <location>
        <begin position="204"/>
        <end position="214"/>
    </location>
</feature>
<keyword evidence="3" id="KW-1185">Reference proteome</keyword>